<protein>
    <submittedName>
        <fullName evidence="3">Transposase</fullName>
    </submittedName>
</protein>
<keyword evidence="4" id="KW-1185">Reference proteome</keyword>
<evidence type="ECO:0000259" key="1">
    <source>
        <dbReference type="Pfam" id="PF01609"/>
    </source>
</evidence>
<dbReference type="Pfam" id="PF01609">
    <property type="entry name" value="DDE_Tnp_1"/>
    <property type="match status" value="1"/>
</dbReference>
<proteinExistence type="predicted"/>
<sequence>MKKEQNQRRLMDYFSTIEDPRVERTRKHELSDILSIAICAIICGADGWTQVEEFAQCKEEWFKSFLSLPNGIPSHDTFGRVFSSLKPDSFEQCFLEWVNALAQKSEGRLIAIDGKTMRRSVDYASEKAAVHMVNAWCDTNKMVIGQIATETKSNEITAIPKLLELIDLDGAVVTTDAMGCQKEIANAVIENDGDYILQLKANQTGLHKNAVTLFDECIDDNVYNIQYTVASETDGGHGRVEERTLRAVSNVGFLNSEKKNWVGLKSLICVEAKRSIGDETSVEKRYYISSLTCKNPQDLLKYIRGHWGVENSLHWCLDISFADDERRIRKGYGAENFARLSRIALNLLKQQTKHKVGIKTRRLCCGWNEQYLYRVLTQQNKGL</sequence>
<dbReference type="STRING" id="1851148.SMSP2_00953"/>
<dbReference type="PANTHER" id="PTHR30298:SF0">
    <property type="entry name" value="PROTEIN YBFL-RELATED"/>
    <property type="match status" value="1"/>
</dbReference>
<dbReference type="PANTHER" id="PTHR30298">
    <property type="entry name" value="H REPEAT-ASSOCIATED PREDICTED TRANSPOSASE"/>
    <property type="match status" value="1"/>
</dbReference>
<dbReference type="InterPro" id="IPR051698">
    <property type="entry name" value="Transposase_11-like"/>
</dbReference>
<organism evidence="3 4">
    <name type="scientific">Limihaloglobus sulfuriphilus</name>
    <dbReference type="NCBI Taxonomy" id="1851148"/>
    <lineage>
        <taxon>Bacteria</taxon>
        <taxon>Pseudomonadati</taxon>
        <taxon>Planctomycetota</taxon>
        <taxon>Phycisphaerae</taxon>
        <taxon>Sedimentisphaerales</taxon>
        <taxon>Sedimentisphaeraceae</taxon>
        <taxon>Limihaloglobus</taxon>
    </lineage>
</organism>
<feature type="domain" description="H repeat-associated protein N-terminal" evidence="2">
    <location>
        <begin position="12"/>
        <end position="98"/>
    </location>
</feature>
<dbReference type="NCBIfam" id="NF033564">
    <property type="entry name" value="transpos_ISAs1"/>
    <property type="match status" value="1"/>
</dbReference>
<dbReference type="AlphaFoldDB" id="A0A1Q2MD51"/>
<evidence type="ECO:0000259" key="2">
    <source>
        <dbReference type="Pfam" id="PF13808"/>
    </source>
</evidence>
<dbReference type="KEGG" id="pbas:SMSP2_00953"/>
<evidence type="ECO:0000313" key="3">
    <source>
        <dbReference type="EMBL" id="AQQ70600.1"/>
    </source>
</evidence>
<dbReference type="GO" id="GO:0004803">
    <property type="term" value="F:transposase activity"/>
    <property type="evidence" value="ECO:0007669"/>
    <property type="project" value="InterPro"/>
</dbReference>
<dbReference type="InterPro" id="IPR032806">
    <property type="entry name" value="YbfD_N"/>
</dbReference>
<accession>A0A1Q2MD51</accession>
<dbReference type="InterPro" id="IPR047647">
    <property type="entry name" value="ISAs1_transpos"/>
</dbReference>
<dbReference type="EMBL" id="CP019646">
    <property type="protein sequence ID" value="AQQ70600.1"/>
    <property type="molecule type" value="Genomic_DNA"/>
</dbReference>
<dbReference type="OrthoDB" id="291219at2"/>
<dbReference type="Proteomes" id="UP000188181">
    <property type="component" value="Chromosome"/>
</dbReference>
<name>A0A1Q2MD51_9BACT</name>
<gene>
    <name evidence="3" type="ORF">SMSP2_00953</name>
</gene>
<dbReference type="InterPro" id="IPR002559">
    <property type="entry name" value="Transposase_11"/>
</dbReference>
<dbReference type="RefSeq" id="WP_146682851.1">
    <property type="nucleotide sequence ID" value="NZ_CP019646.1"/>
</dbReference>
<evidence type="ECO:0000313" key="4">
    <source>
        <dbReference type="Proteomes" id="UP000188181"/>
    </source>
</evidence>
<dbReference type="GO" id="GO:0003677">
    <property type="term" value="F:DNA binding"/>
    <property type="evidence" value="ECO:0007669"/>
    <property type="project" value="InterPro"/>
</dbReference>
<reference evidence="4" key="1">
    <citation type="submission" date="2017-02" db="EMBL/GenBank/DDBJ databases">
        <title>Comparative genomics and description of representatives of a novel lineage of planctomycetes thriving in anoxic sediments.</title>
        <authorList>
            <person name="Spring S."/>
            <person name="Bunk B."/>
            <person name="Sproer C."/>
        </authorList>
    </citation>
    <scope>NUCLEOTIDE SEQUENCE [LARGE SCALE GENOMIC DNA]</scope>
    <source>
        <strain evidence="4">SM-Chi-D1</strain>
    </source>
</reference>
<dbReference type="GO" id="GO:0006313">
    <property type="term" value="P:DNA transposition"/>
    <property type="evidence" value="ECO:0007669"/>
    <property type="project" value="InterPro"/>
</dbReference>
<dbReference type="Pfam" id="PF13808">
    <property type="entry name" value="DDE_Tnp_1_assoc"/>
    <property type="match status" value="1"/>
</dbReference>
<feature type="domain" description="Transposase IS4-like" evidence="1">
    <location>
        <begin position="106"/>
        <end position="347"/>
    </location>
</feature>